<dbReference type="Proteomes" id="UP000182771">
    <property type="component" value="Unassembled WGS sequence"/>
</dbReference>
<sequence>MIFLFYFLQLTEKQNIAKRFPLGNAAVYHQKYYSTVTDLAKFRG</sequence>
<reference evidence="1 2" key="1">
    <citation type="submission" date="2016-10" db="EMBL/GenBank/DDBJ databases">
        <authorList>
            <person name="Varghese N."/>
            <person name="Submissions S."/>
        </authorList>
    </citation>
    <scope>NUCLEOTIDE SEQUENCE [LARGE SCALE GENOMIC DNA]</scope>
    <source>
        <strain evidence="1 2">DSM 11449</strain>
    </source>
</reference>
<dbReference type="AlphaFoldDB" id="A0A1H2TD84"/>
<keyword evidence="2" id="KW-1185">Reference proteome</keyword>
<proteinExistence type="predicted"/>
<evidence type="ECO:0000313" key="1">
    <source>
        <dbReference type="EMBL" id="SDW41852.1"/>
    </source>
</evidence>
<evidence type="ECO:0000313" key="2">
    <source>
        <dbReference type="Proteomes" id="UP000182771"/>
    </source>
</evidence>
<gene>
    <name evidence="1" type="ORF">SAMN05444420_102160</name>
</gene>
<comment type="caution">
    <text evidence="1">The sequence shown here is derived from an EMBL/GenBank/DDBJ whole genome shotgun (WGS) entry which is preliminary data.</text>
</comment>
<name>A0A1H2TD84_9FLAO</name>
<dbReference type="EMBL" id="FNND01000002">
    <property type="protein sequence ID" value="SDW41852.1"/>
    <property type="molecule type" value="Genomic_DNA"/>
</dbReference>
<accession>A0A1H2TD84</accession>
<organism evidence="1 2">
    <name type="scientific">Capnocytophaga granulosa</name>
    <dbReference type="NCBI Taxonomy" id="45242"/>
    <lineage>
        <taxon>Bacteria</taxon>
        <taxon>Pseudomonadati</taxon>
        <taxon>Bacteroidota</taxon>
        <taxon>Flavobacteriia</taxon>
        <taxon>Flavobacteriales</taxon>
        <taxon>Flavobacteriaceae</taxon>
        <taxon>Capnocytophaga</taxon>
    </lineage>
</organism>
<protein>
    <submittedName>
        <fullName evidence="1">Uncharacterized protein</fullName>
    </submittedName>
</protein>